<keyword evidence="1 3" id="KW-0472">Membrane</keyword>
<dbReference type="PANTHER" id="PTHR30329:SF21">
    <property type="entry name" value="LIPOPROTEIN YIAD-RELATED"/>
    <property type="match status" value="1"/>
</dbReference>
<reference evidence="5 6" key="1">
    <citation type="submission" date="2023-04" db="EMBL/GenBank/DDBJ databases">
        <title>YMD61, complete Genome.</title>
        <authorList>
            <person name="Zhang J."/>
        </authorList>
    </citation>
    <scope>NUCLEOTIDE SEQUENCE [LARGE SCALE GENOMIC DNA]</scope>
    <source>
        <strain evidence="5 6">YMD61</strain>
    </source>
</reference>
<feature type="domain" description="OmpA-like" evidence="4">
    <location>
        <begin position="680"/>
        <end position="797"/>
    </location>
</feature>
<feature type="compositionally biased region" description="Low complexity" evidence="2">
    <location>
        <begin position="801"/>
        <end position="826"/>
    </location>
</feature>
<gene>
    <name evidence="5" type="ORF">QF092_16175</name>
</gene>
<dbReference type="SUPFAM" id="SSF103088">
    <property type="entry name" value="OmpA-like"/>
    <property type="match status" value="2"/>
</dbReference>
<dbReference type="Pfam" id="PF00691">
    <property type="entry name" value="OmpA"/>
    <property type="match status" value="2"/>
</dbReference>
<evidence type="ECO:0000256" key="2">
    <source>
        <dbReference type="SAM" id="MobiDB-lite"/>
    </source>
</evidence>
<protein>
    <submittedName>
        <fullName evidence="5">OmpA family protein</fullName>
    </submittedName>
</protein>
<dbReference type="PANTHER" id="PTHR30329">
    <property type="entry name" value="STATOR ELEMENT OF FLAGELLAR MOTOR COMPLEX"/>
    <property type="match status" value="1"/>
</dbReference>
<name>A0ABY8Q6R4_9RHOB</name>
<keyword evidence="3" id="KW-0812">Transmembrane</keyword>
<dbReference type="InterPro" id="IPR050330">
    <property type="entry name" value="Bact_OuterMem_StrucFunc"/>
</dbReference>
<accession>A0ABY8Q6R4</accession>
<dbReference type="Proteomes" id="UP001230978">
    <property type="component" value="Chromosome"/>
</dbReference>
<feature type="domain" description="OmpA-like" evidence="4">
    <location>
        <begin position="505"/>
        <end position="622"/>
    </location>
</feature>
<dbReference type="EMBL" id="CP124535">
    <property type="protein sequence ID" value="WGV15771.1"/>
    <property type="molecule type" value="Genomic_DNA"/>
</dbReference>
<feature type="transmembrane region" description="Helical" evidence="3">
    <location>
        <begin position="27"/>
        <end position="48"/>
    </location>
</feature>
<evidence type="ECO:0000256" key="3">
    <source>
        <dbReference type="SAM" id="Phobius"/>
    </source>
</evidence>
<proteinExistence type="predicted"/>
<dbReference type="RefSeq" id="WP_281465461.1">
    <property type="nucleotide sequence ID" value="NZ_CP124535.1"/>
</dbReference>
<keyword evidence="6" id="KW-1185">Reference proteome</keyword>
<evidence type="ECO:0000259" key="4">
    <source>
        <dbReference type="PROSITE" id="PS51123"/>
    </source>
</evidence>
<feature type="compositionally biased region" description="Low complexity" evidence="2">
    <location>
        <begin position="834"/>
        <end position="846"/>
    </location>
</feature>
<dbReference type="InterPro" id="IPR006665">
    <property type="entry name" value="OmpA-like"/>
</dbReference>
<evidence type="ECO:0000256" key="1">
    <source>
        <dbReference type="PROSITE-ProRule" id="PRU00473"/>
    </source>
</evidence>
<feature type="region of interest" description="Disordered" evidence="2">
    <location>
        <begin position="797"/>
        <end position="881"/>
    </location>
</feature>
<dbReference type="Gene3D" id="3.30.1330.60">
    <property type="entry name" value="OmpA-like domain"/>
    <property type="match status" value="2"/>
</dbReference>
<organism evidence="5 6">
    <name type="scientific">Fuscovulum ytuae</name>
    <dbReference type="NCBI Taxonomy" id="3042299"/>
    <lineage>
        <taxon>Bacteria</taxon>
        <taxon>Pseudomonadati</taxon>
        <taxon>Pseudomonadota</taxon>
        <taxon>Alphaproteobacteria</taxon>
        <taxon>Rhodobacterales</taxon>
        <taxon>Paracoccaceae</taxon>
        <taxon>Fuscovulum</taxon>
    </lineage>
</organism>
<dbReference type="InterPro" id="IPR036737">
    <property type="entry name" value="OmpA-like_sf"/>
</dbReference>
<evidence type="ECO:0000313" key="6">
    <source>
        <dbReference type="Proteomes" id="UP001230978"/>
    </source>
</evidence>
<dbReference type="PROSITE" id="PS51123">
    <property type="entry name" value="OMPA_2"/>
    <property type="match status" value="2"/>
</dbReference>
<dbReference type="CDD" id="cd07185">
    <property type="entry name" value="OmpA_C-like"/>
    <property type="match status" value="2"/>
</dbReference>
<sequence length="881" mass="91697">MRLPKPRLPNLRLPNGWAAPRRLPQGVIALGAFAVAGIAAIGIATTAAEVIERRSVKAVNWVMAQDGITWVTAQADGMLVTLTGNAPNEAARFRAVNLAGTVIDTGRVRDELTVTPVTQIEAPRFSVEMLRNDDGIQLIGLLPEGPNEQTLALAAGELSRGIPVADMLEIAAYTPPETWQPAFDFGLAALKLLPRSKISVAADAVTVTAIATSDAEKRRLESELARMRPEGLPVTIDISAPRPVITPFTLRFVKDAEGARFDACSADTEAARSRILAAAIAAGMEGKGSCTIGLGVPSPRWAEAVESAIRAVTAIGNATVTFSDADVSLIAAEGTDQSAFDRAVGELKAALPASFSLAASLPRPATVTAGPAEFTATLAPTGKVDMRGRLTDDMVRAAVDSFAKVEFGAGNVYNATRLDPELPDGWPVRVLAGIEALGELEEGSLLVRQDTVEVSGVTGSQNARGRISQILSEKLGQGKTFKVDVRYDEARDPLAALPTPEECMATLDAILSEQKITFPPGSAEIDGTNAQLMTRIADALNECTALPLEIAGHTDSQGSEEGNRALSQARADAVLLALQGRRVEVSLMRAVGYGESRPIADNGSEEGREANRRIEITMIGAPEADTTVADAAAALAEPPETPETPETPVAATKAPEAVAEATGTTLAAPLPPADAAACVANITALLSRNKITFDPGSDDISSASAGLVSALGELLKQCPGKPIEVAGHTDSQGTSRNNLTLSEDRAKAVLVALKERGVDVSTMKAVGYGEDKPIADNSTEEGREANRRIEFTLIGEPAPAPATDEPAAPEAPANSAPDQPAQVENPAEPPAEPPTDAQPVTTGTTPATPPTGAPDFSNDTSPSIAPQEKTLRPSPRPANNG</sequence>
<keyword evidence="3" id="KW-1133">Transmembrane helix</keyword>
<dbReference type="Gene3D" id="3.40.1520.20">
    <property type="match status" value="2"/>
</dbReference>
<evidence type="ECO:0000313" key="5">
    <source>
        <dbReference type="EMBL" id="WGV15771.1"/>
    </source>
</evidence>